<evidence type="ECO:0000256" key="1">
    <source>
        <dbReference type="SAM" id="MobiDB-lite"/>
    </source>
</evidence>
<organism evidence="2 3">
    <name type="scientific">Lentinus brumalis</name>
    <dbReference type="NCBI Taxonomy" id="2498619"/>
    <lineage>
        <taxon>Eukaryota</taxon>
        <taxon>Fungi</taxon>
        <taxon>Dikarya</taxon>
        <taxon>Basidiomycota</taxon>
        <taxon>Agaricomycotina</taxon>
        <taxon>Agaricomycetes</taxon>
        <taxon>Polyporales</taxon>
        <taxon>Polyporaceae</taxon>
        <taxon>Lentinus</taxon>
    </lineage>
</organism>
<name>A0A371CWM6_9APHY</name>
<reference evidence="2 3" key="1">
    <citation type="journal article" date="2018" name="Biotechnol. Biofuels">
        <title>Integrative visual omics of the white-rot fungus Polyporus brumalis exposes the biotechnological potential of its oxidative enzymes for delignifying raw plant biomass.</title>
        <authorList>
            <person name="Miyauchi S."/>
            <person name="Rancon A."/>
            <person name="Drula E."/>
            <person name="Hage H."/>
            <person name="Chaduli D."/>
            <person name="Favel A."/>
            <person name="Grisel S."/>
            <person name="Henrissat B."/>
            <person name="Herpoel-Gimbert I."/>
            <person name="Ruiz-Duenas F.J."/>
            <person name="Chevret D."/>
            <person name="Hainaut M."/>
            <person name="Lin J."/>
            <person name="Wang M."/>
            <person name="Pangilinan J."/>
            <person name="Lipzen A."/>
            <person name="Lesage-Meessen L."/>
            <person name="Navarro D."/>
            <person name="Riley R."/>
            <person name="Grigoriev I.V."/>
            <person name="Zhou S."/>
            <person name="Raouche S."/>
            <person name="Rosso M.N."/>
        </authorList>
    </citation>
    <scope>NUCLEOTIDE SEQUENCE [LARGE SCALE GENOMIC DNA]</scope>
    <source>
        <strain evidence="2 3">BRFM 1820</strain>
    </source>
</reference>
<accession>A0A371CWM6</accession>
<protein>
    <submittedName>
        <fullName evidence="2">Uncharacterized protein</fullName>
    </submittedName>
</protein>
<dbReference type="Proteomes" id="UP000256964">
    <property type="component" value="Unassembled WGS sequence"/>
</dbReference>
<keyword evidence="3" id="KW-1185">Reference proteome</keyword>
<sequence length="902" mass="100622">MLSSPEHTLAVQAEVSGVLLHVLNATSEWPTPEIRALARSFESPQALAYTLPDAKGASQEHTSAIKSFHAYLPIWQRKHPSADIPWMLLLSSLLRDKIQDLQILSDRSPVDSYRTEKSGVGASSRENLRLIAMLAYGPVPNNQRQRPPSPRLPAHEDPESASPSPSPSVTGYDAKTPDIDEEKMSDSDVDSDIGASYSVAGSANGEDRFISEIEEVALPRQNAFEGVLWAASRARGPLAPICCISTEDDILLSLNMALKVSDFNTPVIGLSFRDHKPSGEIVCQVLFGWVERDTDTEATVCHVAIRQHDSVRRPGDLFKLEIPQDAIALADSLVQAAEHLEHVCKAEYLSEGPSMGRVIQSHNEDSRIMMWRQELAGHRDTEPRIERFPWALESNQTSKQRECPDSEYPGIMEWSLDQHVLPVPSPPWFSHDQVQFLDDHRKPEELMEYLACAAGGAPVITHTTAYNDIRHISSSLDPKHAGSLEALSIIIREMAVSLGHMDDSPLSYHDFATSTYQPWDQVASWYWASNEHYATAGSVTRTTYRGCSNVHLPRCVEFDNCMRVQRQLTMEESSTLQYHAGLLPYNGFYQALRRSAMFMSSEFLAGIRLAKGKEDLSRTDEVETTMAQVGAVAGSVRRMRRALSDEFQYGDREAFRAESSALAAECRQRLARYPTSATLEAAVTVEFEDVMDQLRSIVGGGGAEELMHAMSFFQDDGDRVRSLSLPLLLITHQDSGTALDASATTEQRLACISAVRFLAALGITDFPIYGLATYGRFGVVCQAWYSTTHQCCYIVDSDIVKNRFDLSKDGEVIRYVGFLSKIEAHAQELVRRFDDIRPTLMQRICTPEGRASLQWSMDSQLMEYDIQKESPPAPRISGGAEDEDEDEDEDEEEEEEEEEESV</sequence>
<dbReference type="AlphaFoldDB" id="A0A371CWM6"/>
<feature type="compositionally biased region" description="Basic and acidic residues" evidence="1">
    <location>
        <begin position="175"/>
        <end position="186"/>
    </location>
</feature>
<dbReference type="OrthoDB" id="2758154at2759"/>
<feature type="compositionally biased region" description="Acidic residues" evidence="1">
    <location>
        <begin position="880"/>
        <end position="902"/>
    </location>
</feature>
<evidence type="ECO:0000313" key="2">
    <source>
        <dbReference type="EMBL" id="RDX44670.1"/>
    </source>
</evidence>
<proteinExistence type="predicted"/>
<gene>
    <name evidence="2" type="ORF">OH76DRAFT_1408908</name>
</gene>
<feature type="region of interest" description="Disordered" evidence="1">
    <location>
        <begin position="138"/>
        <end position="192"/>
    </location>
</feature>
<evidence type="ECO:0000313" key="3">
    <source>
        <dbReference type="Proteomes" id="UP000256964"/>
    </source>
</evidence>
<dbReference type="EMBL" id="KZ857447">
    <property type="protein sequence ID" value="RDX44670.1"/>
    <property type="molecule type" value="Genomic_DNA"/>
</dbReference>
<feature type="region of interest" description="Disordered" evidence="1">
    <location>
        <begin position="863"/>
        <end position="902"/>
    </location>
</feature>